<proteinExistence type="inferred from homology"/>
<keyword evidence="10" id="KW-1185">Reference proteome</keyword>
<dbReference type="Pfam" id="PF07980">
    <property type="entry name" value="SusD_RagB"/>
    <property type="match status" value="1"/>
</dbReference>
<evidence type="ECO:0000256" key="6">
    <source>
        <dbReference type="SAM" id="SignalP"/>
    </source>
</evidence>
<keyword evidence="4" id="KW-0472">Membrane</keyword>
<dbReference type="InterPro" id="IPR011990">
    <property type="entry name" value="TPR-like_helical_dom_sf"/>
</dbReference>
<evidence type="ECO:0000259" key="8">
    <source>
        <dbReference type="Pfam" id="PF14322"/>
    </source>
</evidence>
<evidence type="ECO:0000313" key="10">
    <source>
        <dbReference type="Proteomes" id="UP000002772"/>
    </source>
</evidence>
<reference evidence="10" key="1">
    <citation type="journal article" date="2011" name="Stand. Genomic Sci.">
        <title>Non-contiguous finished genome sequence of the opportunistic oral pathogen Prevotella multisaccharivorax type strain (PPPA20).</title>
        <authorList>
            <person name="Pati A."/>
            <person name="Gronow S."/>
            <person name="Lu M."/>
            <person name="Lapidus A."/>
            <person name="Nolan M."/>
            <person name="Lucas S."/>
            <person name="Hammon N."/>
            <person name="Deshpande S."/>
            <person name="Cheng J.F."/>
            <person name="Tapia R."/>
            <person name="Han C."/>
            <person name="Goodwin L."/>
            <person name="Pitluck S."/>
            <person name="Liolios K."/>
            <person name="Pagani I."/>
            <person name="Mavromatis K."/>
            <person name="Mikhailova N."/>
            <person name="Huntemann M."/>
            <person name="Chen A."/>
            <person name="Palaniappan K."/>
            <person name="Land M."/>
            <person name="Hauser L."/>
            <person name="Detter J.C."/>
            <person name="Brambilla E.M."/>
            <person name="Rohde M."/>
            <person name="Goker M."/>
            <person name="Woyke T."/>
            <person name="Bristow J."/>
            <person name="Eisen J.A."/>
            <person name="Markowitz V."/>
            <person name="Hugenholtz P."/>
            <person name="Kyrpides N.C."/>
            <person name="Klenk H.P."/>
            <person name="Ivanova N."/>
        </authorList>
    </citation>
    <scope>NUCLEOTIDE SEQUENCE [LARGE SCALE GENOMIC DNA]</scope>
    <source>
        <strain evidence="10">DSM 17128</strain>
    </source>
</reference>
<name>F8NAM0_9BACT</name>
<evidence type="ECO:0000259" key="7">
    <source>
        <dbReference type="Pfam" id="PF07980"/>
    </source>
</evidence>
<evidence type="ECO:0000256" key="5">
    <source>
        <dbReference type="ARBA" id="ARBA00023237"/>
    </source>
</evidence>
<sequence length="541" mass="60606">MKKIFVIAACVGLLLSSCNSWLEEHPESILTRQDFNKTEEHFLGQVNYLYRTGFVTKYSNAGSAYIGPFASVTSMLTGYFRNSYEGQENVCLYSRQLTRQNETNNVSGTMDGVWDDCYDAINVANSVISNINAEGVSVSADAKTQYVGEAKFFRAMNYFYLVKTFGDIPLTLTNYYSASQEMGLARTAKADVMKQVVSDLKDAVSSLPAKTWQSDAHRITKYVAEMGLTDVYMYQGDYANAASTARDIIKSGLYQLTQNTDRGLNSAFNKLRTTDDLPEVIYAQEFDNTVATSGWWPTYAFTSSATSVFDKYAITERAFGPYGRYLNIYTSQDLRGQEKQFFATSYTNPVNGKTWTMPVASGVTSDSPDYYNQIGCWYYFDEEAMESTGRGTKDWNVYRYAETLLDAAEAIVQSSGVTAEAADYLAQVQSRALGESEATLTSRLQSLPKEKFIETCWTERLREFPLEFKIWDDCVRTGKFPVISNTMHSGEVTYVDLVGATNGSGAKFKQSDLLWPISLNEIQRNPKLTQNDGYASTNKAQ</sequence>
<dbReference type="Pfam" id="PF14322">
    <property type="entry name" value="SusD-like_3"/>
    <property type="match status" value="1"/>
</dbReference>
<comment type="subcellular location">
    <subcellularLocation>
        <location evidence="1">Cell outer membrane</location>
    </subcellularLocation>
</comment>
<accession>F8NAM0</accession>
<evidence type="ECO:0000313" key="9">
    <source>
        <dbReference type="EMBL" id="EGN55820.1"/>
    </source>
</evidence>
<keyword evidence="3 6" id="KW-0732">Signal</keyword>
<dbReference type="SUPFAM" id="SSF48452">
    <property type="entry name" value="TPR-like"/>
    <property type="match status" value="1"/>
</dbReference>
<dbReference type="EMBL" id="GL945017">
    <property type="protein sequence ID" value="EGN55820.1"/>
    <property type="molecule type" value="Genomic_DNA"/>
</dbReference>
<organism evidence="9 10">
    <name type="scientific">Hallella multisaccharivorax DSM 17128</name>
    <dbReference type="NCBI Taxonomy" id="688246"/>
    <lineage>
        <taxon>Bacteria</taxon>
        <taxon>Pseudomonadati</taxon>
        <taxon>Bacteroidota</taxon>
        <taxon>Bacteroidia</taxon>
        <taxon>Bacteroidales</taxon>
        <taxon>Prevotellaceae</taxon>
        <taxon>Hallella</taxon>
    </lineage>
</organism>
<feature type="signal peptide" evidence="6">
    <location>
        <begin position="1"/>
        <end position="22"/>
    </location>
</feature>
<feature type="chain" id="PRO_5003381258" evidence="6">
    <location>
        <begin position="23"/>
        <end position="541"/>
    </location>
</feature>
<dbReference type="Proteomes" id="UP000002772">
    <property type="component" value="Unassembled WGS sequence"/>
</dbReference>
<dbReference type="InterPro" id="IPR012944">
    <property type="entry name" value="SusD_RagB_dom"/>
</dbReference>
<dbReference type="RefSeq" id="WP_007572599.1">
    <property type="nucleotide sequence ID" value="NZ_BPTS01000001.1"/>
</dbReference>
<dbReference type="AlphaFoldDB" id="F8NAM0"/>
<evidence type="ECO:0000256" key="2">
    <source>
        <dbReference type="ARBA" id="ARBA00006275"/>
    </source>
</evidence>
<feature type="domain" description="SusD-like N-terminal" evidence="8">
    <location>
        <begin position="74"/>
        <end position="225"/>
    </location>
</feature>
<protein>
    <submittedName>
        <fullName evidence="9">RagB/SusD domain-containing protein</fullName>
    </submittedName>
</protein>
<evidence type="ECO:0000256" key="4">
    <source>
        <dbReference type="ARBA" id="ARBA00023136"/>
    </source>
</evidence>
<comment type="similarity">
    <text evidence="2">Belongs to the SusD family.</text>
</comment>
<dbReference type="PROSITE" id="PS51257">
    <property type="entry name" value="PROKAR_LIPOPROTEIN"/>
    <property type="match status" value="1"/>
</dbReference>
<dbReference type="STRING" id="688246.Premu_0338"/>
<dbReference type="Gene3D" id="1.25.40.390">
    <property type="match status" value="1"/>
</dbReference>
<dbReference type="GO" id="GO:0009279">
    <property type="term" value="C:cell outer membrane"/>
    <property type="evidence" value="ECO:0007669"/>
    <property type="project" value="UniProtKB-SubCell"/>
</dbReference>
<evidence type="ECO:0000256" key="3">
    <source>
        <dbReference type="ARBA" id="ARBA00022729"/>
    </source>
</evidence>
<gene>
    <name evidence="9" type="ORF">Premu_0338</name>
</gene>
<keyword evidence="5" id="KW-0998">Cell outer membrane</keyword>
<dbReference type="InterPro" id="IPR033985">
    <property type="entry name" value="SusD-like_N"/>
</dbReference>
<feature type="domain" description="RagB/SusD" evidence="7">
    <location>
        <begin position="341"/>
        <end position="534"/>
    </location>
</feature>
<dbReference type="OrthoDB" id="1016139at2"/>
<evidence type="ECO:0000256" key="1">
    <source>
        <dbReference type="ARBA" id="ARBA00004442"/>
    </source>
</evidence>
<dbReference type="eggNOG" id="COG0702">
    <property type="taxonomic scope" value="Bacteria"/>
</dbReference>
<dbReference type="HOGENOM" id="CLU_015553_1_3_10"/>